<reference evidence="4" key="1">
    <citation type="journal article" date="2019" name="Int. J. Syst. Evol. Microbiol.">
        <title>The Global Catalogue of Microorganisms (GCM) 10K type strain sequencing project: providing services to taxonomists for standard genome sequencing and annotation.</title>
        <authorList>
            <consortium name="The Broad Institute Genomics Platform"/>
            <consortium name="The Broad Institute Genome Sequencing Center for Infectious Disease"/>
            <person name="Wu L."/>
            <person name="Ma J."/>
        </authorList>
    </citation>
    <scope>NUCLEOTIDE SEQUENCE [LARGE SCALE GENOMIC DNA]</scope>
    <source>
        <strain evidence="4">IBRC-M 10908</strain>
    </source>
</reference>
<keyword evidence="4" id="KW-1185">Reference proteome</keyword>
<name>A0ABV8TZE0_9ACTN</name>
<dbReference type="InterPro" id="IPR020843">
    <property type="entry name" value="ER"/>
</dbReference>
<dbReference type="GO" id="GO:0016491">
    <property type="term" value="F:oxidoreductase activity"/>
    <property type="evidence" value="ECO:0007669"/>
    <property type="project" value="UniProtKB-KW"/>
</dbReference>
<dbReference type="PANTHER" id="PTHR43205:SF7">
    <property type="entry name" value="PROSTAGLANDIN REDUCTASE 1"/>
    <property type="match status" value="1"/>
</dbReference>
<dbReference type="EC" id="1.-.-.-" evidence="3"/>
<sequence length="337" mass="35152">MSVSAKEVHLVSRPVGEPVPEDFALVDTALGSPADGQLLVRNDYLSVDPYMRGRMDEGDSYVPAYDLGAVMDGGAVGTVVESASDEVPVGSTVAHRAGWRTHALLPAGAVEVVDTEEFGSAIYLGQFGPTGLTAYAALKYTAGVGEGDTVFISGAGGAVGSAAAAIARELGASKVIGTAGGPEKAARLTGELGYDVGIDYRAGDVEKELREAAPDGIDVYLDNVGGDQLRAAIEVLNDHGRIAGVGAVSQYNATEPVPGPDNLYQIVIKRLDFQGVMVLDHLDKMGEYRRFAADLVREGKLARTETFVDGVENAVDGFLSMMRGGNTGKMVVRLTGD</sequence>
<feature type="domain" description="Enoyl reductase (ER)" evidence="2">
    <location>
        <begin position="18"/>
        <end position="332"/>
    </location>
</feature>
<dbReference type="SMART" id="SM00829">
    <property type="entry name" value="PKS_ER"/>
    <property type="match status" value="1"/>
</dbReference>
<dbReference type="CDD" id="cd05288">
    <property type="entry name" value="PGDH"/>
    <property type="match status" value="1"/>
</dbReference>
<dbReference type="InterPro" id="IPR041694">
    <property type="entry name" value="ADH_N_2"/>
</dbReference>
<protein>
    <submittedName>
        <fullName evidence="3">NADP-dependent oxidoreductase</fullName>
        <ecNumber evidence="3">1.-.-.-</ecNumber>
    </submittedName>
</protein>
<gene>
    <name evidence="3" type="ORF">ACFPET_13275</name>
</gene>
<dbReference type="InterPro" id="IPR036291">
    <property type="entry name" value="NAD(P)-bd_dom_sf"/>
</dbReference>
<dbReference type="PANTHER" id="PTHR43205">
    <property type="entry name" value="PROSTAGLANDIN REDUCTASE"/>
    <property type="match status" value="1"/>
</dbReference>
<dbReference type="Proteomes" id="UP001595823">
    <property type="component" value="Unassembled WGS sequence"/>
</dbReference>
<dbReference type="InterPro" id="IPR011032">
    <property type="entry name" value="GroES-like_sf"/>
</dbReference>
<dbReference type="Pfam" id="PF16884">
    <property type="entry name" value="ADH_N_2"/>
    <property type="match status" value="1"/>
</dbReference>
<dbReference type="EMBL" id="JBHSDK010000016">
    <property type="protein sequence ID" value="MFC4336174.1"/>
    <property type="molecule type" value="Genomic_DNA"/>
</dbReference>
<evidence type="ECO:0000259" key="2">
    <source>
        <dbReference type="SMART" id="SM00829"/>
    </source>
</evidence>
<evidence type="ECO:0000313" key="4">
    <source>
        <dbReference type="Proteomes" id="UP001595823"/>
    </source>
</evidence>
<keyword evidence="1 3" id="KW-0560">Oxidoreductase</keyword>
<comment type="caution">
    <text evidence="3">The sequence shown here is derived from an EMBL/GenBank/DDBJ whole genome shotgun (WGS) entry which is preliminary data.</text>
</comment>
<organism evidence="3 4">
    <name type="scientific">Salininema proteolyticum</name>
    <dbReference type="NCBI Taxonomy" id="1607685"/>
    <lineage>
        <taxon>Bacteria</taxon>
        <taxon>Bacillati</taxon>
        <taxon>Actinomycetota</taxon>
        <taxon>Actinomycetes</taxon>
        <taxon>Glycomycetales</taxon>
        <taxon>Glycomycetaceae</taxon>
        <taxon>Salininema</taxon>
    </lineage>
</organism>
<dbReference type="Gene3D" id="3.40.50.720">
    <property type="entry name" value="NAD(P)-binding Rossmann-like Domain"/>
    <property type="match status" value="1"/>
</dbReference>
<dbReference type="InterPro" id="IPR013149">
    <property type="entry name" value="ADH-like_C"/>
</dbReference>
<dbReference type="SUPFAM" id="SSF51735">
    <property type="entry name" value="NAD(P)-binding Rossmann-fold domains"/>
    <property type="match status" value="1"/>
</dbReference>
<proteinExistence type="predicted"/>
<dbReference type="SUPFAM" id="SSF50129">
    <property type="entry name" value="GroES-like"/>
    <property type="match status" value="1"/>
</dbReference>
<dbReference type="Pfam" id="PF00107">
    <property type="entry name" value="ADH_zinc_N"/>
    <property type="match status" value="1"/>
</dbReference>
<accession>A0ABV8TZE0</accession>
<dbReference type="Gene3D" id="3.90.180.10">
    <property type="entry name" value="Medium-chain alcohol dehydrogenases, catalytic domain"/>
    <property type="match status" value="1"/>
</dbReference>
<dbReference type="InterPro" id="IPR045010">
    <property type="entry name" value="MDR_fam"/>
</dbReference>
<evidence type="ECO:0000313" key="3">
    <source>
        <dbReference type="EMBL" id="MFC4336174.1"/>
    </source>
</evidence>
<evidence type="ECO:0000256" key="1">
    <source>
        <dbReference type="ARBA" id="ARBA00023002"/>
    </source>
</evidence>
<dbReference type="RefSeq" id="WP_380621799.1">
    <property type="nucleotide sequence ID" value="NZ_JBHSDK010000016.1"/>
</dbReference>